<evidence type="ECO:0000313" key="3">
    <source>
        <dbReference type="EMBL" id="PPJ58922.1"/>
    </source>
</evidence>
<feature type="domain" description="Gfo/Idh/MocA-like oxidoreductase N-terminal" evidence="2">
    <location>
        <begin position="6"/>
        <end position="113"/>
    </location>
</feature>
<dbReference type="InterPro" id="IPR000683">
    <property type="entry name" value="Gfo/Idh/MocA-like_OxRdtase_N"/>
</dbReference>
<accession>A0A2S6CGQ6</accession>
<dbReference type="SUPFAM" id="SSF51735">
    <property type="entry name" value="NAD(P)-binding Rossmann-fold domains"/>
    <property type="match status" value="1"/>
</dbReference>
<sequence length="344" mass="37359">MSSKHQIAIIGLGHRGYKTHFLSLDGSDSANVVAVCESNEASLARFCAAHPDIAAYRTIEDMIAYSQPDFAIIALPHDAHPRCVALLSKAGIPILKEKPAAKTQEETKQLLQLPRLIGNIHLSRVAGDEESIFVTGTNGAATVSEKKVTLFANNGNTCQSIDDTSTKQSVVRDMVLGFGDYIKGHTSLYASSLESHRETVATMEAIQRAFESANNETVRSTSISAAPPPTKIKEMPIKTPTTPLSQIHINTHSHLPSNVSEEFCAVPSPSPAFFQDHPLSMLYQHIVNLAAAAGGKEPSSLRSNSKSSTRHSRPQHHFGNKRRLSRIARRNSIQCVPRTGIAWA</sequence>
<evidence type="ECO:0000313" key="4">
    <source>
        <dbReference type="Proteomes" id="UP000237631"/>
    </source>
</evidence>
<dbReference type="InterPro" id="IPR051450">
    <property type="entry name" value="Gfo/Idh/MocA_Oxidoreductases"/>
</dbReference>
<dbReference type="AlphaFoldDB" id="A0A2S6CGQ6"/>
<evidence type="ECO:0000259" key="2">
    <source>
        <dbReference type="Pfam" id="PF01408"/>
    </source>
</evidence>
<name>A0A2S6CGQ6_9PEZI</name>
<dbReference type="PANTHER" id="PTHR43377:SF1">
    <property type="entry name" value="BILIVERDIN REDUCTASE A"/>
    <property type="match status" value="1"/>
</dbReference>
<dbReference type="GO" id="GO:0000166">
    <property type="term" value="F:nucleotide binding"/>
    <property type="evidence" value="ECO:0007669"/>
    <property type="project" value="InterPro"/>
</dbReference>
<feature type="region of interest" description="Disordered" evidence="1">
    <location>
        <begin position="294"/>
        <end position="331"/>
    </location>
</feature>
<proteinExistence type="predicted"/>
<dbReference type="InterPro" id="IPR036291">
    <property type="entry name" value="NAD(P)-bd_dom_sf"/>
</dbReference>
<dbReference type="PANTHER" id="PTHR43377">
    <property type="entry name" value="BILIVERDIN REDUCTASE A"/>
    <property type="match status" value="1"/>
</dbReference>
<feature type="compositionally biased region" description="Basic residues" evidence="1">
    <location>
        <begin position="308"/>
        <end position="329"/>
    </location>
</feature>
<dbReference type="Proteomes" id="UP000237631">
    <property type="component" value="Unassembled WGS sequence"/>
</dbReference>
<reference evidence="4" key="1">
    <citation type="journal article" date="2017" name="bioRxiv">
        <title>Conservation of a gene cluster reveals novel cercosporin biosynthetic mechanisms and extends production to the genus Colletotrichum.</title>
        <authorList>
            <person name="de Jonge R."/>
            <person name="Ebert M.K."/>
            <person name="Huitt-Roehl C.R."/>
            <person name="Pal P."/>
            <person name="Suttle J.C."/>
            <person name="Spanner R.E."/>
            <person name="Neubauer J.D."/>
            <person name="Jurick W.M.II."/>
            <person name="Stott K.A."/>
            <person name="Secor G.A."/>
            <person name="Thomma B.P.H.J."/>
            <person name="Van de Peer Y."/>
            <person name="Townsend C.A."/>
            <person name="Bolton M.D."/>
        </authorList>
    </citation>
    <scope>NUCLEOTIDE SEQUENCE [LARGE SCALE GENOMIC DNA]</scope>
    <source>
        <strain evidence="4">CBS538.71</strain>
    </source>
</reference>
<dbReference type="Gene3D" id="3.40.50.720">
    <property type="entry name" value="NAD(P)-binding Rossmann-like Domain"/>
    <property type="match status" value="1"/>
</dbReference>
<evidence type="ECO:0000256" key="1">
    <source>
        <dbReference type="SAM" id="MobiDB-lite"/>
    </source>
</evidence>
<dbReference type="Pfam" id="PF01408">
    <property type="entry name" value="GFO_IDH_MocA"/>
    <property type="match status" value="1"/>
</dbReference>
<dbReference type="STRING" id="357750.A0A2S6CGQ6"/>
<dbReference type="EMBL" id="PNEN01000436">
    <property type="protein sequence ID" value="PPJ58922.1"/>
    <property type="molecule type" value="Genomic_DNA"/>
</dbReference>
<comment type="caution">
    <text evidence="3">The sequence shown here is derived from an EMBL/GenBank/DDBJ whole genome shotgun (WGS) entry which is preliminary data.</text>
</comment>
<organism evidence="3 4">
    <name type="scientific">Cercospora berteroae</name>
    <dbReference type="NCBI Taxonomy" id="357750"/>
    <lineage>
        <taxon>Eukaryota</taxon>
        <taxon>Fungi</taxon>
        <taxon>Dikarya</taxon>
        <taxon>Ascomycota</taxon>
        <taxon>Pezizomycotina</taxon>
        <taxon>Dothideomycetes</taxon>
        <taxon>Dothideomycetidae</taxon>
        <taxon>Mycosphaerellales</taxon>
        <taxon>Mycosphaerellaceae</taxon>
        <taxon>Cercospora</taxon>
    </lineage>
</organism>
<dbReference type="OrthoDB" id="3932834at2759"/>
<protein>
    <recommendedName>
        <fullName evidence="2">Gfo/Idh/MocA-like oxidoreductase N-terminal domain-containing protein</fullName>
    </recommendedName>
</protein>
<gene>
    <name evidence="3" type="ORF">CBER1_11521</name>
</gene>
<keyword evidence="4" id="KW-1185">Reference proteome</keyword>